<feature type="transmembrane region" description="Helical" evidence="8">
    <location>
        <begin position="96"/>
        <end position="117"/>
    </location>
</feature>
<dbReference type="Proteomes" id="UP000294850">
    <property type="component" value="Unassembled WGS sequence"/>
</dbReference>
<reference evidence="10 11" key="1">
    <citation type="submission" date="2019-03" db="EMBL/GenBank/DDBJ databases">
        <title>Dyadobacter AR-3-6 sp. nov., isolated from arctic soil.</title>
        <authorList>
            <person name="Chaudhary D.K."/>
        </authorList>
    </citation>
    <scope>NUCLEOTIDE SEQUENCE [LARGE SCALE GENOMIC DNA]</scope>
    <source>
        <strain evidence="10 11">AR-3-6</strain>
    </source>
</reference>
<comment type="subcellular location">
    <subcellularLocation>
        <location evidence="1">Cell membrane</location>
        <topology evidence="1">Multi-pass membrane protein</topology>
    </subcellularLocation>
</comment>
<dbReference type="OrthoDB" id="9813729at2"/>
<evidence type="ECO:0000259" key="9">
    <source>
        <dbReference type="Pfam" id="PF13231"/>
    </source>
</evidence>
<feature type="domain" description="Glycosyltransferase RgtA/B/C/D-like" evidence="9">
    <location>
        <begin position="50"/>
        <end position="207"/>
    </location>
</feature>
<dbReference type="AlphaFoldDB" id="A0A4R5DMP8"/>
<keyword evidence="2" id="KW-1003">Cell membrane</keyword>
<dbReference type="PANTHER" id="PTHR33908:SF11">
    <property type="entry name" value="MEMBRANE PROTEIN"/>
    <property type="match status" value="1"/>
</dbReference>
<keyword evidence="5 8" id="KW-0812">Transmembrane</keyword>
<dbReference type="InterPro" id="IPR050297">
    <property type="entry name" value="LipidA_mod_glycosyltrf_83"/>
</dbReference>
<sequence length="506" mass="58933">MTKKTLLLCFFILLKFGLHTILIAPEYDLHRDEYLHLDQGKHLAWGYLSVPPFTSWNSYLILLFGNAEFWVKFFPVLYGVLTMVVVWRAIEALEGNLFALILGASAITFSVLLRINLLYQPNSVDILGWTLLYFCVLKYIKTKQDQWLYIAAVVFGFAFLNKYNIVFLLAGLAPALLLTEHRKLFLNRKLFAAFLIGILIILPNLIWQYQNNFPVVHHMKLLSKTQLVNVSRVGFLREQLIYFLGSVFVILAAFVSFFVYQPFKKYRIFFWSFVFTLSLFTYMKAKGYYAIGLYPVFISFGSVYLESVFTKKLLWLRVVSVVFVWILFIPLHRVAFPVKSPDAIALNSKAYKDFGLLRWEDGQEHDIPQDFADMLGWKELAGKVDAEYAKIEDKKHTLILCDNYGQAGAINYYSKYKNIQAVTMNADYINWFPIEEEIKNVILVQNADDDDKERKKEQPLFHEVRLRGKIENPYAREKGTSIYVLLGARVSINKILKSDMEENRWK</sequence>
<name>A0A4R5DMP8_9BACT</name>
<dbReference type="GO" id="GO:0005886">
    <property type="term" value="C:plasma membrane"/>
    <property type="evidence" value="ECO:0007669"/>
    <property type="project" value="UniProtKB-SubCell"/>
</dbReference>
<dbReference type="InterPro" id="IPR038731">
    <property type="entry name" value="RgtA/B/C-like"/>
</dbReference>
<evidence type="ECO:0000313" key="11">
    <source>
        <dbReference type="Proteomes" id="UP000294850"/>
    </source>
</evidence>
<organism evidence="10 11">
    <name type="scientific">Dyadobacter psychrotolerans</name>
    <dbReference type="NCBI Taxonomy" id="2541721"/>
    <lineage>
        <taxon>Bacteria</taxon>
        <taxon>Pseudomonadati</taxon>
        <taxon>Bacteroidota</taxon>
        <taxon>Cytophagia</taxon>
        <taxon>Cytophagales</taxon>
        <taxon>Spirosomataceae</taxon>
        <taxon>Dyadobacter</taxon>
    </lineage>
</organism>
<keyword evidence="7 8" id="KW-0472">Membrane</keyword>
<evidence type="ECO:0000256" key="6">
    <source>
        <dbReference type="ARBA" id="ARBA00022989"/>
    </source>
</evidence>
<evidence type="ECO:0000256" key="7">
    <source>
        <dbReference type="ARBA" id="ARBA00023136"/>
    </source>
</evidence>
<protein>
    <submittedName>
        <fullName evidence="10">Glycosyltransferase family 39 protein</fullName>
    </submittedName>
</protein>
<proteinExistence type="predicted"/>
<feature type="transmembrane region" description="Helical" evidence="8">
    <location>
        <begin position="44"/>
        <end position="62"/>
    </location>
</feature>
<evidence type="ECO:0000256" key="2">
    <source>
        <dbReference type="ARBA" id="ARBA00022475"/>
    </source>
</evidence>
<evidence type="ECO:0000256" key="5">
    <source>
        <dbReference type="ARBA" id="ARBA00022692"/>
    </source>
</evidence>
<accession>A0A4R5DMP8</accession>
<feature type="transmembrane region" description="Helical" evidence="8">
    <location>
        <begin position="147"/>
        <end position="178"/>
    </location>
</feature>
<keyword evidence="11" id="KW-1185">Reference proteome</keyword>
<feature type="transmembrane region" description="Helical" evidence="8">
    <location>
        <begin position="288"/>
        <end position="305"/>
    </location>
</feature>
<dbReference type="RefSeq" id="WP_131958825.1">
    <property type="nucleotide sequence ID" value="NZ_SMFL01000004.1"/>
</dbReference>
<dbReference type="GO" id="GO:0016763">
    <property type="term" value="F:pentosyltransferase activity"/>
    <property type="evidence" value="ECO:0007669"/>
    <property type="project" value="TreeGrafter"/>
</dbReference>
<evidence type="ECO:0000256" key="8">
    <source>
        <dbReference type="SAM" id="Phobius"/>
    </source>
</evidence>
<feature type="transmembrane region" description="Helical" evidence="8">
    <location>
        <begin position="190"/>
        <end position="209"/>
    </location>
</feature>
<feature type="transmembrane region" description="Helical" evidence="8">
    <location>
        <begin position="266"/>
        <end position="282"/>
    </location>
</feature>
<evidence type="ECO:0000256" key="4">
    <source>
        <dbReference type="ARBA" id="ARBA00022679"/>
    </source>
</evidence>
<feature type="transmembrane region" description="Helical" evidence="8">
    <location>
        <begin position="240"/>
        <end position="259"/>
    </location>
</feature>
<comment type="caution">
    <text evidence="10">The sequence shown here is derived from an EMBL/GenBank/DDBJ whole genome shotgun (WGS) entry which is preliminary data.</text>
</comment>
<dbReference type="GO" id="GO:0009103">
    <property type="term" value="P:lipopolysaccharide biosynthetic process"/>
    <property type="evidence" value="ECO:0007669"/>
    <property type="project" value="UniProtKB-ARBA"/>
</dbReference>
<evidence type="ECO:0000313" key="10">
    <source>
        <dbReference type="EMBL" id="TDE15562.1"/>
    </source>
</evidence>
<keyword evidence="3" id="KW-0328">Glycosyltransferase</keyword>
<keyword evidence="4 10" id="KW-0808">Transferase</keyword>
<dbReference type="PANTHER" id="PTHR33908">
    <property type="entry name" value="MANNOSYLTRANSFERASE YKCB-RELATED"/>
    <property type="match status" value="1"/>
</dbReference>
<evidence type="ECO:0000256" key="3">
    <source>
        <dbReference type="ARBA" id="ARBA00022676"/>
    </source>
</evidence>
<dbReference type="EMBL" id="SMFL01000004">
    <property type="protein sequence ID" value="TDE15562.1"/>
    <property type="molecule type" value="Genomic_DNA"/>
</dbReference>
<feature type="transmembrane region" description="Helical" evidence="8">
    <location>
        <begin position="124"/>
        <end position="141"/>
    </location>
</feature>
<dbReference type="Pfam" id="PF13231">
    <property type="entry name" value="PMT_2"/>
    <property type="match status" value="1"/>
</dbReference>
<keyword evidence="6 8" id="KW-1133">Transmembrane helix</keyword>
<feature type="transmembrane region" description="Helical" evidence="8">
    <location>
        <begin position="314"/>
        <end position="331"/>
    </location>
</feature>
<evidence type="ECO:0000256" key="1">
    <source>
        <dbReference type="ARBA" id="ARBA00004651"/>
    </source>
</evidence>
<gene>
    <name evidence="10" type="ORF">E0F88_13750</name>
</gene>
<feature type="transmembrane region" description="Helical" evidence="8">
    <location>
        <begin position="69"/>
        <end position="90"/>
    </location>
</feature>